<evidence type="ECO:0000313" key="10">
    <source>
        <dbReference type="Proteomes" id="UP000037088"/>
    </source>
</evidence>
<dbReference type="Pfam" id="PF00419">
    <property type="entry name" value="Fimbrial"/>
    <property type="match status" value="1"/>
</dbReference>
<evidence type="ECO:0000259" key="6">
    <source>
        <dbReference type="Pfam" id="PF00419"/>
    </source>
</evidence>
<proteinExistence type="inferred from homology"/>
<keyword evidence="10" id="KW-1185">Reference proteome</keyword>
<dbReference type="STRING" id="1560201.NG42_16055"/>
<comment type="caution">
    <text evidence="8">The sequence shown here is derived from an EMBL/GenBank/DDBJ whole genome shotgun (WGS) entry which is preliminary data.</text>
</comment>
<keyword evidence="4" id="KW-0281">Fimbrium</keyword>
<evidence type="ECO:0000313" key="9">
    <source>
        <dbReference type="Proteomes" id="UP000036851"/>
    </source>
</evidence>
<dbReference type="GO" id="GO:0043709">
    <property type="term" value="P:cell adhesion involved in single-species biofilm formation"/>
    <property type="evidence" value="ECO:0007669"/>
    <property type="project" value="TreeGrafter"/>
</dbReference>
<name>A0A0L7T5G4_9GAMM</name>
<gene>
    <name evidence="7" type="ORF">NG42_16055</name>
    <name evidence="8" type="ORF">NG43_16935</name>
</gene>
<comment type="similarity">
    <text evidence="2">Belongs to the fimbrial protein family.</text>
</comment>
<dbReference type="InterPro" id="IPR036937">
    <property type="entry name" value="Adhesion_dom_fimbrial_sf"/>
</dbReference>
<evidence type="ECO:0000256" key="5">
    <source>
        <dbReference type="SAM" id="SignalP"/>
    </source>
</evidence>
<feature type="domain" description="Fimbrial-type adhesion" evidence="6">
    <location>
        <begin position="48"/>
        <end position="205"/>
    </location>
</feature>
<dbReference type="RefSeq" id="WP_052900768.1">
    <property type="nucleotide sequence ID" value="NZ_JRXF01000029.1"/>
</dbReference>
<dbReference type="AlphaFoldDB" id="A0A0L7T5G4"/>
<evidence type="ECO:0000313" key="8">
    <source>
        <dbReference type="EMBL" id="KOC90588.1"/>
    </source>
</evidence>
<dbReference type="Proteomes" id="UP000036851">
    <property type="component" value="Unassembled WGS sequence"/>
</dbReference>
<comment type="subcellular location">
    <subcellularLocation>
        <location evidence="1">Fimbrium</location>
    </subcellularLocation>
</comment>
<dbReference type="Gene3D" id="2.60.40.1090">
    <property type="entry name" value="Fimbrial-type adhesion domain"/>
    <property type="match status" value="1"/>
</dbReference>
<keyword evidence="3 5" id="KW-0732">Signal</keyword>
<dbReference type="InterPro" id="IPR000259">
    <property type="entry name" value="Adhesion_dom_fimbrial"/>
</dbReference>
<dbReference type="EMBL" id="JRXF01000029">
    <property type="protein sequence ID" value="KOC90588.1"/>
    <property type="molecule type" value="Genomic_DNA"/>
</dbReference>
<reference evidence="9 10" key="1">
    <citation type="journal article" date="2015" name="Int. J. Syst. Evol. Microbiol.">
        <title>Erwinia iniecta sp. nov., isolated from Russian wheat aphids (Diuraphis noxia).</title>
        <authorList>
            <person name="Campillo T."/>
            <person name="Luna E."/>
            <person name="Portier P."/>
            <person name="Fischer-Le Saux M."/>
            <person name="Lapitan N."/>
            <person name="Tisserat N.A."/>
            <person name="Leach J.E."/>
        </authorList>
    </citation>
    <scope>NUCLEOTIDE SEQUENCE [LARGE SCALE GENOMIC DNA]</scope>
    <source>
        <strain evidence="7 10">B120</strain>
        <strain evidence="8 9">B149</strain>
    </source>
</reference>
<dbReference type="PANTHER" id="PTHR33420:SF3">
    <property type="entry name" value="FIMBRIAL SUBUNIT ELFA"/>
    <property type="match status" value="1"/>
</dbReference>
<dbReference type="InterPro" id="IPR008966">
    <property type="entry name" value="Adhesion_dom_sf"/>
</dbReference>
<dbReference type="Proteomes" id="UP000037088">
    <property type="component" value="Unassembled WGS sequence"/>
</dbReference>
<dbReference type="InterPro" id="IPR050263">
    <property type="entry name" value="Bact_Fimbrial_Adh_Pro"/>
</dbReference>
<evidence type="ECO:0000256" key="3">
    <source>
        <dbReference type="ARBA" id="ARBA00022729"/>
    </source>
</evidence>
<evidence type="ECO:0000256" key="2">
    <source>
        <dbReference type="ARBA" id="ARBA00006671"/>
    </source>
</evidence>
<dbReference type="PATRIC" id="fig|1560201.3.peg.3401"/>
<evidence type="ECO:0000256" key="1">
    <source>
        <dbReference type="ARBA" id="ARBA00004561"/>
    </source>
</evidence>
<evidence type="ECO:0000313" key="7">
    <source>
        <dbReference type="EMBL" id="KOC88585.1"/>
    </source>
</evidence>
<dbReference type="PANTHER" id="PTHR33420">
    <property type="entry name" value="FIMBRIAL SUBUNIT ELFA-RELATED"/>
    <property type="match status" value="1"/>
</dbReference>
<protein>
    <recommendedName>
        <fullName evidence="6">Fimbrial-type adhesion domain-containing protein</fullName>
    </recommendedName>
</protein>
<feature type="chain" id="PRO_5008219400" description="Fimbrial-type adhesion domain-containing protein" evidence="5">
    <location>
        <begin position="23"/>
        <end position="206"/>
    </location>
</feature>
<feature type="signal peptide" evidence="5">
    <location>
        <begin position="1"/>
        <end position="22"/>
    </location>
</feature>
<dbReference type="SUPFAM" id="SSF49401">
    <property type="entry name" value="Bacterial adhesins"/>
    <property type="match status" value="1"/>
</dbReference>
<dbReference type="EMBL" id="JRXE01000023">
    <property type="protein sequence ID" value="KOC88585.1"/>
    <property type="molecule type" value="Genomic_DNA"/>
</dbReference>
<dbReference type="GO" id="GO:0009289">
    <property type="term" value="C:pilus"/>
    <property type="evidence" value="ECO:0007669"/>
    <property type="project" value="UniProtKB-SubCell"/>
</dbReference>
<organism evidence="8 9">
    <name type="scientific">Winslowiella iniecta</name>
    <dbReference type="NCBI Taxonomy" id="1560201"/>
    <lineage>
        <taxon>Bacteria</taxon>
        <taxon>Pseudomonadati</taxon>
        <taxon>Pseudomonadota</taxon>
        <taxon>Gammaproteobacteria</taxon>
        <taxon>Enterobacterales</taxon>
        <taxon>Erwiniaceae</taxon>
        <taxon>Winslowiella</taxon>
    </lineage>
</organism>
<accession>A0A0L7T5G4</accession>
<sequence>MTNSIRKGLPLLLGLLPVAVQASYQPKEVAQPRNEFSQTGKVHFVGGLLSTPCSLSVESQEQWIELGNTAASQFRHQGDRGPEVRFSLNFKDCLMGASGWQQGAESLKYPANSLAYTTGEQLVAFSFAGVPNDENVELLKLNGALGMGLRLWDAMARPVPLNQRINSFFLQPGDNTLTFSASLESTRKYVQADYIDAVVNINVYYF</sequence>
<evidence type="ECO:0000256" key="4">
    <source>
        <dbReference type="ARBA" id="ARBA00023263"/>
    </source>
</evidence>